<evidence type="ECO:0000313" key="1">
    <source>
        <dbReference type="EMBL" id="GAU12815.1"/>
    </source>
</evidence>
<accession>A0A2Z6M2D1</accession>
<protein>
    <submittedName>
        <fullName evidence="1">Uncharacterized protein</fullName>
    </submittedName>
</protein>
<dbReference type="AlphaFoldDB" id="A0A2Z6M2D1"/>
<reference evidence="2" key="1">
    <citation type="journal article" date="2017" name="Front. Plant Sci.">
        <title>Climate Clever Clovers: New Paradigm to Reduce the Environmental Footprint of Ruminants by Breeding Low Methanogenic Forages Utilizing Haplotype Variation.</title>
        <authorList>
            <person name="Kaur P."/>
            <person name="Appels R."/>
            <person name="Bayer P.E."/>
            <person name="Keeble-Gagnere G."/>
            <person name="Wang J."/>
            <person name="Hirakawa H."/>
            <person name="Shirasawa K."/>
            <person name="Vercoe P."/>
            <person name="Stefanova K."/>
            <person name="Durmic Z."/>
            <person name="Nichols P."/>
            <person name="Revell C."/>
            <person name="Isobe S.N."/>
            <person name="Edwards D."/>
            <person name="Erskine W."/>
        </authorList>
    </citation>
    <scope>NUCLEOTIDE SEQUENCE [LARGE SCALE GENOMIC DNA]</scope>
    <source>
        <strain evidence="2">cv. Daliak</strain>
    </source>
</reference>
<dbReference type="EMBL" id="DF973126">
    <property type="protein sequence ID" value="GAU12815.1"/>
    <property type="molecule type" value="Genomic_DNA"/>
</dbReference>
<name>A0A2Z6M2D1_TRISU</name>
<evidence type="ECO:0000313" key="2">
    <source>
        <dbReference type="Proteomes" id="UP000242715"/>
    </source>
</evidence>
<organism evidence="1 2">
    <name type="scientific">Trifolium subterraneum</name>
    <name type="common">Subterranean clover</name>
    <dbReference type="NCBI Taxonomy" id="3900"/>
    <lineage>
        <taxon>Eukaryota</taxon>
        <taxon>Viridiplantae</taxon>
        <taxon>Streptophyta</taxon>
        <taxon>Embryophyta</taxon>
        <taxon>Tracheophyta</taxon>
        <taxon>Spermatophyta</taxon>
        <taxon>Magnoliopsida</taxon>
        <taxon>eudicotyledons</taxon>
        <taxon>Gunneridae</taxon>
        <taxon>Pentapetalae</taxon>
        <taxon>rosids</taxon>
        <taxon>fabids</taxon>
        <taxon>Fabales</taxon>
        <taxon>Fabaceae</taxon>
        <taxon>Papilionoideae</taxon>
        <taxon>50 kb inversion clade</taxon>
        <taxon>NPAAA clade</taxon>
        <taxon>Hologalegina</taxon>
        <taxon>IRL clade</taxon>
        <taxon>Trifolieae</taxon>
        <taxon>Trifolium</taxon>
    </lineage>
</organism>
<sequence>MVDWSQASTRVTLYSSLPVLAINLAHFILSKLKSCDPSYSLEKCTPITKEVLLDFSSLELVKIQCIASLTLPEICEH</sequence>
<dbReference type="OrthoDB" id="10307002at2759"/>
<proteinExistence type="predicted"/>
<keyword evidence="2" id="KW-1185">Reference proteome</keyword>
<dbReference type="Proteomes" id="UP000242715">
    <property type="component" value="Unassembled WGS sequence"/>
</dbReference>
<gene>
    <name evidence="1" type="ORF">TSUD_73020</name>
</gene>